<dbReference type="Proteomes" id="UP000061432">
    <property type="component" value="Plasmid pMaq22A_2p"/>
</dbReference>
<proteinExistence type="predicted"/>
<feature type="transmembrane region" description="Helical" evidence="1">
    <location>
        <begin position="72"/>
        <end position="91"/>
    </location>
</feature>
<organism evidence="2 3">
    <name type="scientific">Methylobacterium aquaticum</name>
    <dbReference type="NCBI Taxonomy" id="270351"/>
    <lineage>
        <taxon>Bacteria</taxon>
        <taxon>Pseudomonadati</taxon>
        <taxon>Pseudomonadota</taxon>
        <taxon>Alphaproteobacteria</taxon>
        <taxon>Hyphomicrobiales</taxon>
        <taxon>Methylobacteriaceae</taxon>
        <taxon>Methylobacterium</taxon>
    </lineage>
</organism>
<dbReference type="GO" id="GO:0016758">
    <property type="term" value="F:hexosyltransferase activity"/>
    <property type="evidence" value="ECO:0007669"/>
    <property type="project" value="InterPro"/>
</dbReference>
<keyword evidence="1" id="KW-0812">Transmembrane</keyword>
<dbReference type="PATRIC" id="fig|270351.10.peg.7043"/>
<evidence type="ECO:0008006" key="4">
    <source>
        <dbReference type="Google" id="ProtNLM"/>
    </source>
</evidence>
<dbReference type="KEGG" id="maqu:Maq22A_2p40600"/>
<sequence length="454" mass="47879">MIRILAGPSRRLAALGILLAGINLGALALHVPGADTVGSPARANAFVAVVTVGLAVYLLAVRLVLRERLPRAAVWMILGLAVAMRAALVPAPPFLSSDIYRYVWDGQVQAAGINPYRYIPADPALEPLRDPAIYPLINRKDYAHTIYPPAAQGVFAAVGQVSRGVTGMKLAMLGFEAMGVLAMLAVLRRAGLPLERILIYAWNPLALWSFACDGHVDAVAVGLLGVALLARTRRRDGLAGALLAAATLVKVLPLAVAPAFVRGGRLWRPVLAGIAVIIVLYLPYLGVGRGVLGFAGSYGTEEGYDTGAGYWLLAGLGHLGFSPPGLVRAYLLCAGLALAALALRIAFGRNDRPGTADAVALCRDAGILAALATCAASPHYAWYYPWLTLPAVVAPLPAVIWLGAAPLLLLIDPFDDRFLWPVLVFVPGLVLAARAAWQARRPRPAALLPQGTAR</sequence>
<name>A0A0C6FNI8_9HYPH</name>
<keyword evidence="2" id="KW-0614">Plasmid</keyword>
<gene>
    <name evidence="2" type="ORF">Maq22A_2p40600</name>
</gene>
<reference evidence="3" key="2">
    <citation type="submission" date="2015-01" db="EMBL/GenBank/DDBJ databases">
        <title>Complete genome sequence of Methylobacterium aquaticum strain 22A.</title>
        <authorList>
            <person name="Tani A."/>
            <person name="Ogura Y."/>
            <person name="Hayashi T."/>
        </authorList>
    </citation>
    <scope>NUCLEOTIDE SEQUENCE [LARGE SCALE GENOMIC DNA]</scope>
    <source>
        <strain evidence="3">MA-22A</strain>
        <plasmid evidence="3">Plasmid pMaq22A_2p DNA</plasmid>
    </source>
</reference>
<geneLocation type="plasmid" evidence="3">
    <name>pMaq22A_2p DNA</name>
</geneLocation>
<feature type="transmembrane region" description="Helical" evidence="1">
    <location>
        <begin position="207"/>
        <end position="229"/>
    </location>
</feature>
<feature type="transmembrane region" description="Helical" evidence="1">
    <location>
        <begin position="241"/>
        <end position="261"/>
    </location>
</feature>
<feature type="transmembrane region" description="Helical" evidence="1">
    <location>
        <begin position="12"/>
        <end position="31"/>
    </location>
</feature>
<feature type="transmembrane region" description="Helical" evidence="1">
    <location>
        <begin position="43"/>
        <end position="65"/>
    </location>
</feature>
<feature type="transmembrane region" description="Helical" evidence="1">
    <location>
        <begin position="418"/>
        <end position="437"/>
    </location>
</feature>
<keyword evidence="1" id="KW-1133">Transmembrane helix</keyword>
<feature type="transmembrane region" description="Helical" evidence="1">
    <location>
        <begin position="387"/>
        <end position="411"/>
    </location>
</feature>
<feature type="transmembrane region" description="Helical" evidence="1">
    <location>
        <begin position="266"/>
        <end position="284"/>
    </location>
</feature>
<evidence type="ECO:0000313" key="3">
    <source>
        <dbReference type="Proteomes" id="UP000061432"/>
    </source>
</evidence>
<evidence type="ECO:0000256" key="1">
    <source>
        <dbReference type="SAM" id="Phobius"/>
    </source>
</evidence>
<dbReference type="GO" id="GO:0005886">
    <property type="term" value="C:plasma membrane"/>
    <property type="evidence" value="ECO:0007669"/>
    <property type="project" value="UniProtKB-SubCell"/>
</dbReference>
<evidence type="ECO:0000313" key="2">
    <source>
        <dbReference type="EMBL" id="BAQ49913.1"/>
    </source>
</evidence>
<keyword evidence="1" id="KW-0472">Membrane</keyword>
<dbReference type="OrthoDB" id="3362857at2"/>
<protein>
    <recommendedName>
        <fullName evidence="4">DUF2029 domain-containing protein</fullName>
    </recommendedName>
</protein>
<feature type="transmembrane region" description="Helical" evidence="1">
    <location>
        <begin position="329"/>
        <end position="347"/>
    </location>
</feature>
<dbReference type="EMBL" id="AP014706">
    <property type="protein sequence ID" value="BAQ49913.1"/>
    <property type="molecule type" value="Genomic_DNA"/>
</dbReference>
<reference evidence="2 3" key="1">
    <citation type="journal article" date="2015" name="Genome Announc.">
        <title>Complete Genome Sequence of Methylobacterium aquaticum Strain 22A, Isolated from Racomitrium japonicum Moss.</title>
        <authorList>
            <person name="Tani A."/>
            <person name="Ogura Y."/>
            <person name="Hayashi T."/>
            <person name="Kimbara K."/>
        </authorList>
    </citation>
    <scope>NUCLEOTIDE SEQUENCE [LARGE SCALE GENOMIC DNA]</scope>
    <source>
        <strain evidence="2 3">MA-22A</strain>
        <plasmid evidence="3">Plasmid pMaq22A_2p DNA</plasmid>
    </source>
</reference>
<dbReference type="Pfam" id="PF26314">
    <property type="entry name" value="MptA_B_family"/>
    <property type="match status" value="1"/>
</dbReference>
<dbReference type="RefSeq" id="WP_060851028.1">
    <property type="nucleotide sequence ID" value="NZ_AP014706.1"/>
</dbReference>
<feature type="transmembrane region" description="Helical" evidence="1">
    <location>
        <begin position="170"/>
        <end position="187"/>
    </location>
</feature>
<dbReference type="AlphaFoldDB" id="A0A0C6FNI8"/>
<accession>A0A0C6FNI8</accession>